<feature type="transmembrane region" description="Helical" evidence="1">
    <location>
        <begin position="103"/>
        <end position="130"/>
    </location>
</feature>
<dbReference type="InParanoid" id="A0A545AZ94"/>
<dbReference type="AlphaFoldDB" id="A0A545AZ94"/>
<organism evidence="2 3">
    <name type="scientific">Cryptosporangium phraense</name>
    <dbReference type="NCBI Taxonomy" id="2593070"/>
    <lineage>
        <taxon>Bacteria</taxon>
        <taxon>Bacillati</taxon>
        <taxon>Actinomycetota</taxon>
        <taxon>Actinomycetes</taxon>
        <taxon>Cryptosporangiales</taxon>
        <taxon>Cryptosporangiaceae</taxon>
        <taxon>Cryptosporangium</taxon>
    </lineage>
</organism>
<evidence type="ECO:0000313" key="3">
    <source>
        <dbReference type="Proteomes" id="UP000317982"/>
    </source>
</evidence>
<keyword evidence="1" id="KW-0812">Transmembrane</keyword>
<reference evidence="2 3" key="1">
    <citation type="submission" date="2019-07" db="EMBL/GenBank/DDBJ databases">
        <title>Cryptosporangium phraense sp. nov., isolated from plant litter.</title>
        <authorList>
            <person name="Suriyachadkun C."/>
        </authorList>
    </citation>
    <scope>NUCLEOTIDE SEQUENCE [LARGE SCALE GENOMIC DNA]</scope>
    <source>
        <strain evidence="2 3">A-T 5661</strain>
    </source>
</reference>
<gene>
    <name evidence="2" type="ORF">FL583_04355</name>
</gene>
<evidence type="ECO:0000313" key="2">
    <source>
        <dbReference type="EMBL" id="TQS46618.1"/>
    </source>
</evidence>
<keyword evidence="3" id="KW-1185">Reference proteome</keyword>
<feature type="transmembrane region" description="Helical" evidence="1">
    <location>
        <begin position="38"/>
        <end position="60"/>
    </location>
</feature>
<keyword evidence="1" id="KW-1133">Transmembrane helix</keyword>
<evidence type="ECO:0000256" key="1">
    <source>
        <dbReference type="SAM" id="Phobius"/>
    </source>
</evidence>
<keyword evidence="1" id="KW-0472">Membrane</keyword>
<dbReference type="Proteomes" id="UP000317982">
    <property type="component" value="Unassembled WGS sequence"/>
</dbReference>
<comment type="caution">
    <text evidence="2">The sequence shown here is derived from an EMBL/GenBank/DDBJ whole genome shotgun (WGS) entry which is preliminary data.</text>
</comment>
<protein>
    <submittedName>
        <fullName evidence="2">Uncharacterized protein</fullName>
    </submittedName>
</protein>
<accession>A0A545AZ94</accession>
<feature type="transmembrane region" description="Helical" evidence="1">
    <location>
        <begin position="72"/>
        <end position="91"/>
    </location>
</feature>
<dbReference type="EMBL" id="VIRS01000002">
    <property type="protein sequence ID" value="TQS46618.1"/>
    <property type="molecule type" value="Genomic_DNA"/>
</dbReference>
<feature type="transmembrane region" description="Helical" evidence="1">
    <location>
        <begin position="7"/>
        <end position="26"/>
    </location>
</feature>
<name>A0A545AZ94_9ACTN</name>
<dbReference type="OrthoDB" id="3400694at2"/>
<proteinExistence type="predicted"/>
<sequence>MQNRWARVGVVVAVLVAVNFGARIVLRIASGASEDAELRTGIVTLAAMGVVIAVASFLTARRYLPAITSGDLFFDVVVTSLLVTLVGPFVSGGTPFVDGPGQWLIQILVCVGVLLVGAALGAFLAIALGLDPKSRAWGAYANQVKLPANAKRPGKARTKPVKR</sequence>
<dbReference type="RefSeq" id="WP_142703137.1">
    <property type="nucleotide sequence ID" value="NZ_VIRS01000002.1"/>
</dbReference>